<proteinExistence type="predicted"/>
<dbReference type="PANTHER" id="PTHR14969:SF62">
    <property type="entry name" value="DECAPRENYLPHOSPHORYL-5-PHOSPHORIBOSE PHOSPHATASE RV3807C-RELATED"/>
    <property type="match status" value="1"/>
</dbReference>
<dbReference type="SMART" id="SM00014">
    <property type="entry name" value="acidPPc"/>
    <property type="match status" value="1"/>
</dbReference>
<keyword evidence="10" id="KW-1185">Reference proteome</keyword>
<evidence type="ECO:0000256" key="3">
    <source>
        <dbReference type="ARBA" id="ARBA00022692"/>
    </source>
</evidence>
<evidence type="ECO:0000256" key="2">
    <source>
        <dbReference type="ARBA" id="ARBA00022475"/>
    </source>
</evidence>
<keyword evidence="2" id="KW-1003">Cell membrane</keyword>
<protein>
    <submittedName>
        <fullName evidence="9">Membrane-associated phospholipid phosphatase</fullName>
    </submittedName>
</protein>
<feature type="domain" description="Phosphatidic acid phosphatase type 2/haloperoxidase" evidence="8">
    <location>
        <begin position="81"/>
        <end position="199"/>
    </location>
</feature>
<dbReference type="EMBL" id="JAVDXO010000002">
    <property type="protein sequence ID" value="MDR7306276.1"/>
    <property type="molecule type" value="Genomic_DNA"/>
</dbReference>
<dbReference type="RefSeq" id="WP_310341099.1">
    <property type="nucleotide sequence ID" value="NZ_JAVDXO010000002.1"/>
</dbReference>
<keyword evidence="3 7" id="KW-0812">Transmembrane</keyword>
<evidence type="ECO:0000256" key="5">
    <source>
        <dbReference type="ARBA" id="ARBA00022989"/>
    </source>
</evidence>
<dbReference type="Gene3D" id="1.20.144.10">
    <property type="entry name" value="Phosphatidic acid phosphatase type 2/haloperoxidase"/>
    <property type="match status" value="1"/>
</dbReference>
<feature type="transmembrane region" description="Helical" evidence="7">
    <location>
        <begin position="18"/>
        <end position="37"/>
    </location>
</feature>
<evidence type="ECO:0000256" key="4">
    <source>
        <dbReference type="ARBA" id="ARBA00022801"/>
    </source>
</evidence>
<dbReference type="PANTHER" id="PTHR14969">
    <property type="entry name" value="SPHINGOSINE-1-PHOSPHATE PHOSPHOHYDROLASE"/>
    <property type="match status" value="1"/>
</dbReference>
<dbReference type="SUPFAM" id="SSF48317">
    <property type="entry name" value="Acid phosphatase/Vanadium-dependent haloperoxidase"/>
    <property type="match status" value="1"/>
</dbReference>
<comment type="subcellular location">
    <subcellularLocation>
        <location evidence="1">Cell membrane</location>
        <topology evidence="1">Multi-pass membrane protein</topology>
    </subcellularLocation>
</comment>
<dbReference type="Pfam" id="PF01569">
    <property type="entry name" value="PAP2"/>
    <property type="match status" value="1"/>
</dbReference>
<sequence>MFAPPLLPHALSSPVARWVWWLPLVLFVLGAPLWLQVWEPALFIAINQWCAPVAAPVWTGLSLLGNGWGILGVTAPLLVLAPRLMWGWLCAAPFAILFARTGKFFIESPRPAAVVDNNQMRVVGELLHNVSMPSGHTLTAFAVAAGIFFALTPAQRRRHAWLWLLAAGTGLSRIAVGAHWPGDVAVGASLGLLSGLLGHQLWMRLAPRHWAPRAWSLRLVAALVALAVFHLLTEELDFAENQPAQWVLAAVAVLSLLAFARQSFKAK</sequence>
<reference evidence="9 10" key="1">
    <citation type="submission" date="2023-07" db="EMBL/GenBank/DDBJ databases">
        <title>Sorghum-associated microbial communities from plants grown in Nebraska, USA.</title>
        <authorList>
            <person name="Schachtman D."/>
        </authorList>
    </citation>
    <scope>NUCLEOTIDE SEQUENCE [LARGE SCALE GENOMIC DNA]</scope>
    <source>
        <strain evidence="9 10">BE308</strain>
    </source>
</reference>
<accession>A0ABU1ZL51</accession>
<dbReference type="Proteomes" id="UP001268089">
    <property type="component" value="Unassembled WGS sequence"/>
</dbReference>
<gene>
    <name evidence="9" type="ORF">J2X15_001554</name>
</gene>
<dbReference type="CDD" id="cd01610">
    <property type="entry name" value="PAP2_like"/>
    <property type="match status" value="1"/>
</dbReference>
<evidence type="ECO:0000256" key="1">
    <source>
        <dbReference type="ARBA" id="ARBA00004651"/>
    </source>
</evidence>
<feature type="transmembrane region" description="Helical" evidence="7">
    <location>
        <begin position="244"/>
        <end position="260"/>
    </location>
</feature>
<keyword evidence="6 7" id="KW-0472">Membrane</keyword>
<feature type="transmembrane region" description="Helical" evidence="7">
    <location>
        <begin position="215"/>
        <end position="232"/>
    </location>
</feature>
<evidence type="ECO:0000313" key="9">
    <source>
        <dbReference type="EMBL" id="MDR7306276.1"/>
    </source>
</evidence>
<comment type="caution">
    <text evidence="9">The sequence shown here is derived from an EMBL/GenBank/DDBJ whole genome shotgun (WGS) entry which is preliminary data.</text>
</comment>
<feature type="transmembrane region" description="Helical" evidence="7">
    <location>
        <begin position="57"/>
        <end position="79"/>
    </location>
</feature>
<dbReference type="InterPro" id="IPR000326">
    <property type="entry name" value="PAP2/HPO"/>
</dbReference>
<organism evidence="9 10">
    <name type="scientific">Rhodoferax saidenbachensis</name>
    <dbReference type="NCBI Taxonomy" id="1484693"/>
    <lineage>
        <taxon>Bacteria</taxon>
        <taxon>Pseudomonadati</taxon>
        <taxon>Pseudomonadota</taxon>
        <taxon>Betaproteobacteria</taxon>
        <taxon>Burkholderiales</taxon>
        <taxon>Comamonadaceae</taxon>
        <taxon>Rhodoferax</taxon>
    </lineage>
</organism>
<name>A0ABU1ZL51_9BURK</name>
<evidence type="ECO:0000313" key="10">
    <source>
        <dbReference type="Proteomes" id="UP001268089"/>
    </source>
</evidence>
<dbReference type="InterPro" id="IPR036938">
    <property type="entry name" value="PAP2/HPO_sf"/>
</dbReference>
<evidence type="ECO:0000259" key="8">
    <source>
        <dbReference type="SMART" id="SM00014"/>
    </source>
</evidence>
<evidence type="ECO:0000256" key="6">
    <source>
        <dbReference type="ARBA" id="ARBA00023136"/>
    </source>
</evidence>
<feature type="transmembrane region" description="Helical" evidence="7">
    <location>
        <begin position="126"/>
        <end position="151"/>
    </location>
</feature>
<feature type="transmembrane region" description="Helical" evidence="7">
    <location>
        <begin position="160"/>
        <end position="178"/>
    </location>
</feature>
<keyword evidence="5 7" id="KW-1133">Transmembrane helix</keyword>
<keyword evidence="4" id="KW-0378">Hydrolase</keyword>
<feature type="transmembrane region" description="Helical" evidence="7">
    <location>
        <begin position="184"/>
        <end position="203"/>
    </location>
</feature>
<evidence type="ECO:0000256" key="7">
    <source>
        <dbReference type="SAM" id="Phobius"/>
    </source>
</evidence>